<evidence type="ECO:0000313" key="3">
    <source>
        <dbReference type="EMBL" id="PIA55645.1"/>
    </source>
</evidence>
<proteinExistence type="predicted"/>
<dbReference type="Proteomes" id="UP000230069">
    <property type="component" value="Unassembled WGS sequence"/>
</dbReference>
<dbReference type="OrthoDB" id="1934145at2759"/>
<keyword evidence="2" id="KW-1133">Transmembrane helix</keyword>
<feature type="transmembrane region" description="Helical" evidence="2">
    <location>
        <begin position="162"/>
        <end position="179"/>
    </location>
</feature>
<name>A0A2G5EIQ0_AQUCA</name>
<protein>
    <submittedName>
        <fullName evidence="3">Uncharacterized protein</fullName>
    </submittedName>
</protein>
<organism evidence="3 4">
    <name type="scientific">Aquilegia coerulea</name>
    <name type="common">Rocky mountain columbine</name>
    <dbReference type="NCBI Taxonomy" id="218851"/>
    <lineage>
        <taxon>Eukaryota</taxon>
        <taxon>Viridiplantae</taxon>
        <taxon>Streptophyta</taxon>
        <taxon>Embryophyta</taxon>
        <taxon>Tracheophyta</taxon>
        <taxon>Spermatophyta</taxon>
        <taxon>Magnoliopsida</taxon>
        <taxon>Ranunculales</taxon>
        <taxon>Ranunculaceae</taxon>
        <taxon>Thalictroideae</taxon>
        <taxon>Aquilegia</taxon>
    </lineage>
</organism>
<sequence length="198" mass="21704">MAIMASSSSLQFSSKSNPFLPSSRKPKHLLIFSTKASDPDTPETTKSTEPETPPPPTTPLLESDSFENRLSQVRLRYKSGTGKKAEIRKSKKSTKSGSNGTNVFLPPVPLKEPVSSNGLKVEMGFSSYTERLNGRLAALGLTALLLVELATGKTVIRYHTPAIVFIQIYFVAAVSAVFVKYEKERISIWPTQSNVVKE</sequence>
<feature type="region of interest" description="Disordered" evidence="1">
    <location>
        <begin position="1"/>
        <end position="65"/>
    </location>
</feature>
<dbReference type="SUPFAM" id="SSF103511">
    <property type="entry name" value="Chlorophyll a-b binding protein"/>
    <property type="match status" value="1"/>
</dbReference>
<dbReference type="AlphaFoldDB" id="A0A2G5EIQ0"/>
<keyword evidence="4" id="KW-1185">Reference proteome</keyword>
<keyword evidence="2" id="KW-0472">Membrane</keyword>
<keyword evidence="2" id="KW-0812">Transmembrane</keyword>
<gene>
    <name evidence="3" type="ORF">AQUCO_00700157v1</name>
</gene>
<dbReference type="EMBL" id="KZ305024">
    <property type="protein sequence ID" value="PIA55645.1"/>
    <property type="molecule type" value="Genomic_DNA"/>
</dbReference>
<reference evidence="3 4" key="1">
    <citation type="submission" date="2017-09" db="EMBL/GenBank/DDBJ databases">
        <title>WGS assembly of Aquilegia coerulea Goldsmith.</title>
        <authorList>
            <person name="Hodges S."/>
            <person name="Kramer E."/>
            <person name="Nordborg M."/>
            <person name="Tomkins J."/>
            <person name="Borevitz J."/>
            <person name="Derieg N."/>
            <person name="Yan J."/>
            <person name="Mihaltcheva S."/>
            <person name="Hayes R.D."/>
            <person name="Rokhsar D."/>
        </authorList>
    </citation>
    <scope>NUCLEOTIDE SEQUENCE [LARGE SCALE GENOMIC DNA]</scope>
    <source>
        <strain evidence="4">cv. Goldsmith</strain>
    </source>
</reference>
<accession>A0A2G5EIQ0</accession>
<dbReference type="InParanoid" id="A0A2G5EIQ0"/>
<evidence type="ECO:0000313" key="4">
    <source>
        <dbReference type="Proteomes" id="UP000230069"/>
    </source>
</evidence>
<evidence type="ECO:0000256" key="2">
    <source>
        <dbReference type="SAM" id="Phobius"/>
    </source>
</evidence>
<feature type="transmembrane region" description="Helical" evidence="2">
    <location>
        <begin position="136"/>
        <end position="156"/>
    </location>
</feature>
<feature type="compositionally biased region" description="Low complexity" evidence="1">
    <location>
        <begin position="1"/>
        <end position="16"/>
    </location>
</feature>
<dbReference type="STRING" id="218851.A0A2G5EIQ0"/>
<dbReference type="FunCoup" id="A0A2G5EIQ0">
    <property type="interactions" value="1326"/>
</dbReference>
<feature type="region of interest" description="Disordered" evidence="1">
    <location>
        <begin position="80"/>
        <end position="107"/>
    </location>
</feature>
<evidence type="ECO:0000256" key="1">
    <source>
        <dbReference type="SAM" id="MobiDB-lite"/>
    </source>
</evidence>